<organism evidence="2 3">
    <name type="scientific">Oryza rufipogon</name>
    <name type="common">Brownbeard rice</name>
    <name type="synonym">Asian wild rice</name>
    <dbReference type="NCBI Taxonomy" id="4529"/>
    <lineage>
        <taxon>Eukaryota</taxon>
        <taxon>Viridiplantae</taxon>
        <taxon>Streptophyta</taxon>
        <taxon>Embryophyta</taxon>
        <taxon>Tracheophyta</taxon>
        <taxon>Spermatophyta</taxon>
        <taxon>Magnoliopsida</taxon>
        <taxon>Liliopsida</taxon>
        <taxon>Poales</taxon>
        <taxon>Poaceae</taxon>
        <taxon>BOP clade</taxon>
        <taxon>Oryzoideae</taxon>
        <taxon>Oryzeae</taxon>
        <taxon>Oryzinae</taxon>
        <taxon>Oryza</taxon>
    </lineage>
</organism>
<dbReference type="PANTHER" id="PTHR38543:SF1">
    <property type="entry name" value="OS04G0465800 PROTEIN"/>
    <property type="match status" value="1"/>
</dbReference>
<feature type="transmembrane region" description="Helical" evidence="1">
    <location>
        <begin position="231"/>
        <end position="251"/>
    </location>
</feature>
<sequence length="361" mass="39818">MPGPGAHLLYALSGGAALSRLAGAARFGPHHCAVYAANAFLGPDLGSFAEWLASFLPSSSSAAAAVGDLAMGVVHHPFYYPLLLGFPLACLYAWLSRRLLLAGVLDEPSRVALSRRQCFYLITAGSLSHFFLDHLFEENGHSTMYTWILSTGWWVGRAPINSDAVIIVGLLCICLVLGFVYINRVKHEKSATQKSNQSFFLIVVIAILYCMWCATQIYLRNPPQPAIGEEADLGVIIFVAIYLFLPHGLAFSRCDTTCSMDGRCFLCPVHERASFKLRSNASVEYSPFSLGSANSNTLCALLLRWHEIETTPTITTVMRHPSSISYPAYNSQEQKKEKIIQERAEINLEHRIAWMEPPGNS</sequence>
<reference evidence="3" key="1">
    <citation type="submission" date="2013-06" db="EMBL/GenBank/DDBJ databases">
        <authorList>
            <person name="Zhao Q."/>
        </authorList>
    </citation>
    <scope>NUCLEOTIDE SEQUENCE</scope>
    <source>
        <strain evidence="3">cv. W1943</strain>
    </source>
</reference>
<keyword evidence="1" id="KW-0472">Membrane</keyword>
<dbReference type="EnsemblPlants" id="ORUFI04G16740.2">
    <property type="protein sequence ID" value="ORUFI04G16740.2"/>
    <property type="gene ID" value="ORUFI04G16740"/>
</dbReference>
<protein>
    <submittedName>
        <fullName evidence="2">Uncharacterized protein</fullName>
    </submittedName>
</protein>
<dbReference type="Proteomes" id="UP000008022">
    <property type="component" value="Unassembled WGS sequence"/>
</dbReference>
<feature type="transmembrane region" description="Helical" evidence="1">
    <location>
        <begin position="78"/>
        <end position="97"/>
    </location>
</feature>
<dbReference type="HOGENOM" id="CLU_063561_0_0_1"/>
<dbReference type="PANTHER" id="PTHR38543">
    <property type="entry name" value="OS04G0465800 PROTEIN"/>
    <property type="match status" value="1"/>
</dbReference>
<keyword evidence="1" id="KW-0812">Transmembrane</keyword>
<keyword evidence="1" id="KW-1133">Transmembrane helix</keyword>
<reference evidence="2" key="2">
    <citation type="submission" date="2015-06" db="UniProtKB">
        <authorList>
            <consortium name="EnsemblPlants"/>
        </authorList>
    </citation>
    <scope>IDENTIFICATION</scope>
</reference>
<dbReference type="AlphaFoldDB" id="A0A0E0PA94"/>
<evidence type="ECO:0000256" key="1">
    <source>
        <dbReference type="SAM" id="Phobius"/>
    </source>
</evidence>
<feature type="transmembrane region" description="Helical" evidence="1">
    <location>
        <begin position="164"/>
        <end position="182"/>
    </location>
</feature>
<accession>A0A0E0PA94</accession>
<evidence type="ECO:0000313" key="3">
    <source>
        <dbReference type="Proteomes" id="UP000008022"/>
    </source>
</evidence>
<feature type="transmembrane region" description="Helical" evidence="1">
    <location>
        <begin position="198"/>
        <end position="219"/>
    </location>
</feature>
<name>A0A0E0PA94_ORYRU</name>
<keyword evidence="3" id="KW-1185">Reference proteome</keyword>
<evidence type="ECO:0000313" key="2">
    <source>
        <dbReference type="EnsemblPlants" id="ORUFI04G16740.2"/>
    </source>
</evidence>
<feature type="transmembrane region" description="Helical" evidence="1">
    <location>
        <begin position="118"/>
        <end position="136"/>
    </location>
</feature>
<dbReference type="Gramene" id="ORUFI04G16740.2">
    <property type="protein sequence ID" value="ORUFI04G16740.2"/>
    <property type="gene ID" value="ORUFI04G16740"/>
</dbReference>
<proteinExistence type="predicted"/>